<name>A0A314YRR2_PRUYE</name>
<dbReference type="STRING" id="2094558.A0A314YRR2"/>
<dbReference type="Proteomes" id="UP000250321">
    <property type="component" value="Unassembled WGS sequence"/>
</dbReference>
<dbReference type="OrthoDB" id="1835708at2759"/>
<dbReference type="AlphaFoldDB" id="A0A314YRR2"/>
<evidence type="ECO:0000313" key="2">
    <source>
        <dbReference type="EMBL" id="PQQ09007.1"/>
    </source>
</evidence>
<gene>
    <name evidence="2" type="ORF">Pyn_14792</name>
</gene>
<dbReference type="EMBL" id="PJQY01000653">
    <property type="protein sequence ID" value="PQQ09007.1"/>
    <property type="molecule type" value="Genomic_DNA"/>
</dbReference>
<proteinExistence type="predicted"/>
<accession>A0A314YRR2</accession>
<feature type="region of interest" description="Disordered" evidence="1">
    <location>
        <begin position="155"/>
        <end position="177"/>
    </location>
</feature>
<comment type="caution">
    <text evidence="2">The sequence shown here is derived from an EMBL/GenBank/DDBJ whole genome shotgun (WGS) entry which is preliminary data.</text>
</comment>
<protein>
    <submittedName>
        <fullName evidence="2">Uncharacterized protein</fullName>
    </submittedName>
</protein>
<organism evidence="2 3">
    <name type="scientific">Prunus yedoensis var. nudiflora</name>
    <dbReference type="NCBI Taxonomy" id="2094558"/>
    <lineage>
        <taxon>Eukaryota</taxon>
        <taxon>Viridiplantae</taxon>
        <taxon>Streptophyta</taxon>
        <taxon>Embryophyta</taxon>
        <taxon>Tracheophyta</taxon>
        <taxon>Spermatophyta</taxon>
        <taxon>Magnoliopsida</taxon>
        <taxon>eudicotyledons</taxon>
        <taxon>Gunneridae</taxon>
        <taxon>Pentapetalae</taxon>
        <taxon>rosids</taxon>
        <taxon>fabids</taxon>
        <taxon>Rosales</taxon>
        <taxon>Rosaceae</taxon>
        <taxon>Amygdaloideae</taxon>
        <taxon>Amygdaleae</taxon>
        <taxon>Prunus</taxon>
    </lineage>
</organism>
<evidence type="ECO:0000313" key="3">
    <source>
        <dbReference type="Proteomes" id="UP000250321"/>
    </source>
</evidence>
<reference evidence="2 3" key="1">
    <citation type="submission" date="2018-02" db="EMBL/GenBank/DDBJ databases">
        <title>Draft genome of wild Prunus yedoensis var. nudiflora.</title>
        <authorList>
            <person name="Baek S."/>
            <person name="Kim J.-H."/>
            <person name="Choi K."/>
            <person name="Kim G.-B."/>
            <person name="Cho A."/>
            <person name="Jang H."/>
            <person name="Shin C.-H."/>
            <person name="Yu H.-J."/>
            <person name="Mun J.-H."/>
        </authorList>
    </citation>
    <scope>NUCLEOTIDE SEQUENCE [LARGE SCALE GENOMIC DNA]</scope>
    <source>
        <strain evidence="3">cv. Jeju island</strain>
        <tissue evidence="2">Leaf</tissue>
    </source>
</reference>
<keyword evidence="3" id="KW-1185">Reference proteome</keyword>
<sequence length="177" mass="20286">MMDFKGLHQAEGETLGSEECVKRCSYETMREQRGRHRIDDLSFGGSILISERLKERVFHISVELGCARWILKQLQDVVGRGELRFFQKFRGDSYQLWMEKSSNKNGYFLRLSKCLHGVVSSVVIPQGIGGLGWRKLEESLEIVLFGETALKSGPELRREEQNEPVARASITTKSYKE</sequence>
<evidence type="ECO:0000256" key="1">
    <source>
        <dbReference type="SAM" id="MobiDB-lite"/>
    </source>
</evidence>